<dbReference type="InterPro" id="IPR022446">
    <property type="entry name" value="MeTrfrase_put"/>
</dbReference>
<comment type="catalytic activity">
    <reaction evidence="5">
        <text>L-glutaminyl-[peptide chain release factor] + S-adenosyl-L-methionine = N(5)-methyl-L-glutaminyl-[peptide chain release factor] + S-adenosyl-L-homocysteine + H(+)</text>
        <dbReference type="Rhea" id="RHEA:42896"/>
        <dbReference type="Rhea" id="RHEA-COMP:10271"/>
        <dbReference type="Rhea" id="RHEA-COMP:10272"/>
        <dbReference type="ChEBI" id="CHEBI:15378"/>
        <dbReference type="ChEBI" id="CHEBI:30011"/>
        <dbReference type="ChEBI" id="CHEBI:57856"/>
        <dbReference type="ChEBI" id="CHEBI:59789"/>
        <dbReference type="ChEBI" id="CHEBI:61891"/>
        <dbReference type="EC" id="2.1.1.297"/>
    </reaction>
</comment>
<organism evidence="7 8">
    <name type="scientific">Nocardia transvalensis</name>
    <dbReference type="NCBI Taxonomy" id="37333"/>
    <lineage>
        <taxon>Bacteria</taxon>
        <taxon>Bacillati</taxon>
        <taxon>Actinomycetota</taxon>
        <taxon>Actinomycetes</taxon>
        <taxon>Mycobacteriales</taxon>
        <taxon>Nocardiaceae</taxon>
        <taxon>Nocardia</taxon>
    </lineage>
</organism>
<dbReference type="NCBIfam" id="TIGR03704">
    <property type="entry name" value="PrmC_rel_meth"/>
    <property type="match status" value="1"/>
</dbReference>
<dbReference type="GO" id="GO:0102559">
    <property type="term" value="F:peptide chain release factor N(5)-glutamine methyltransferase activity"/>
    <property type="evidence" value="ECO:0007669"/>
    <property type="project" value="UniProtKB-EC"/>
</dbReference>
<dbReference type="InterPro" id="IPR050320">
    <property type="entry name" value="N5-glutamine_MTase"/>
</dbReference>
<dbReference type="Gene3D" id="3.40.50.150">
    <property type="entry name" value="Vaccinia Virus protein VP39"/>
    <property type="match status" value="1"/>
</dbReference>
<name>A0A7W9PJ51_9NOCA</name>
<dbReference type="Proteomes" id="UP000540412">
    <property type="component" value="Unassembled WGS sequence"/>
</dbReference>
<dbReference type="InterPro" id="IPR004556">
    <property type="entry name" value="HemK-like"/>
</dbReference>
<reference evidence="7 8" key="1">
    <citation type="submission" date="2020-08" db="EMBL/GenBank/DDBJ databases">
        <title>Sequencing the genomes of 1000 actinobacteria strains.</title>
        <authorList>
            <person name="Klenk H.-P."/>
        </authorList>
    </citation>
    <scope>NUCLEOTIDE SEQUENCE [LARGE SCALE GENOMIC DNA]</scope>
    <source>
        <strain evidence="7 8">DSM 43582</strain>
    </source>
</reference>
<gene>
    <name evidence="7" type="ORF">BJY24_006051</name>
</gene>
<evidence type="ECO:0000313" key="7">
    <source>
        <dbReference type="EMBL" id="MBB5917139.1"/>
    </source>
</evidence>
<dbReference type="SUPFAM" id="SSF53335">
    <property type="entry name" value="S-adenosyl-L-methionine-dependent methyltransferases"/>
    <property type="match status" value="1"/>
</dbReference>
<dbReference type="Pfam" id="PF05175">
    <property type="entry name" value="MTS"/>
    <property type="match status" value="1"/>
</dbReference>
<keyword evidence="3 7" id="KW-0808">Transferase</keyword>
<accession>A0A7W9PJ51</accession>
<dbReference type="PANTHER" id="PTHR18895">
    <property type="entry name" value="HEMK METHYLTRANSFERASE"/>
    <property type="match status" value="1"/>
</dbReference>
<evidence type="ECO:0000313" key="8">
    <source>
        <dbReference type="Proteomes" id="UP000540412"/>
    </source>
</evidence>
<dbReference type="InterPro" id="IPR029063">
    <property type="entry name" value="SAM-dependent_MTases_sf"/>
</dbReference>
<feature type="domain" description="Methyltransferase small" evidence="6">
    <location>
        <begin position="95"/>
        <end position="176"/>
    </location>
</feature>
<keyword evidence="2 7" id="KW-0489">Methyltransferase</keyword>
<proteinExistence type="predicted"/>
<evidence type="ECO:0000256" key="3">
    <source>
        <dbReference type="ARBA" id="ARBA00022679"/>
    </source>
</evidence>
<evidence type="ECO:0000256" key="5">
    <source>
        <dbReference type="ARBA" id="ARBA00048391"/>
    </source>
</evidence>
<comment type="caution">
    <text evidence="7">The sequence shown here is derived from an EMBL/GenBank/DDBJ whole genome shotgun (WGS) entry which is preliminary data.</text>
</comment>
<dbReference type="EC" id="2.1.1.297" evidence="1"/>
<evidence type="ECO:0000256" key="1">
    <source>
        <dbReference type="ARBA" id="ARBA00012771"/>
    </source>
</evidence>
<dbReference type="RefSeq" id="WP_040748551.1">
    <property type="nucleotide sequence ID" value="NZ_JACHIT010000002.1"/>
</dbReference>
<dbReference type="PANTHER" id="PTHR18895:SF74">
    <property type="entry name" value="MTRF1L RELEASE FACTOR GLUTAMINE METHYLTRANSFERASE"/>
    <property type="match status" value="1"/>
</dbReference>
<protein>
    <recommendedName>
        <fullName evidence="1">peptide chain release factor N(5)-glutamine methyltransferase</fullName>
        <ecNumber evidence="1">2.1.1.297</ecNumber>
    </recommendedName>
</protein>
<dbReference type="CDD" id="cd02440">
    <property type="entry name" value="AdoMet_MTases"/>
    <property type="match status" value="1"/>
</dbReference>
<dbReference type="AlphaFoldDB" id="A0A7W9PJ51"/>
<dbReference type="GO" id="GO:0032259">
    <property type="term" value="P:methylation"/>
    <property type="evidence" value="ECO:0007669"/>
    <property type="project" value="UniProtKB-KW"/>
</dbReference>
<sequence>MIAPDFESVTAALRRAGCVFAEDEAALLTATASSPGELESMVAQRVSGTPLEQLLGWAEFRGLRVAVAPGVFVPRQRTGFLVERAVALGRRGPGTTRVLVDLCCGCGALGLATATELAEYGMRVEVTASDIDPAAVECARRNLDALGARVLRGDLFGPLPADLAGRVDILLANTPYVPTAMIPRLPPEARDHEPRAALDGGADGLDIVRRVAAGARHWLAPGGHVLVESSREQVPEATEVFARHGLTPTVAESDELYATVVLGTRPA</sequence>
<keyword evidence="8" id="KW-1185">Reference proteome</keyword>
<dbReference type="InterPro" id="IPR007848">
    <property type="entry name" value="Small_mtfrase_dom"/>
</dbReference>
<dbReference type="EMBL" id="JACHIT010000002">
    <property type="protein sequence ID" value="MBB5917139.1"/>
    <property type="molecule type" value="Genomic_DNA"/>
</dbReference>
<evidence type="ECO:0000256" key="2">
    <source>
        <dbReference type="ARBA" id="ARBA00022603"/>
    </source>
</evidence>
<keyword evidence="4" id="KW-0949">S-adenosyl-L-methionine</keyword>
<evidence type="ECO:0000259" key="6">
    <source>
        <dbReference type="Pfam" id="PF05175"/>
    </source>
</evidence>
<dbReference type="NCBIfam" id="TIGR00536">
    <property type="entry name" value="hemK_fam"/>
    <property type="match status" value="1"/>
</dbReference>
<evidence type="ECO:0000256" key="4">
    <source>
        <dbReference type="ARBA" id="ARBA00022691"/>
    </source>
</evidence>